<dbReference type="Gene3D" id="1.20.120.910">
    <property type="entry name" value="DksA, coiled-coil domain"/>
    <property type="match status" value="1"/>
</dbReference>
<dbReference type="Pfam" id="PF21173">
    <property type="entry name" value="DksA-like_N"/>
    <property type="match status" value="1"/>
</dbReference>
<reference evidence="4" key="1">
    <citation type="submission" date="2017-08" db="EMBL/GenBank/DDBJ databases">
        <title>Direct submision.</title>
        <authorList>
            <person name="Kim S.-J."/>
            <person name="Rhee S.-K."/>
        </authorList>
    </citation>
    <scope>NUCLEOTIDE SEQUENCE [LARGE SCALE GENOMIC DNA]</scope>
    <source>
        <strain evidence="4">GI5</strain>
    </source>
</reference>
<dbReference type="EMBL" id="CP022684">
    <property type="protein sequence ID" value="AUM11140.1"/>
    <property type="molecule type" value="Genomic_DNA"/>
</dbReference>
<name>A0A2K9LFW9_9GAMM</name>
<keyword evidence="1" id="KW-0175">Coiled coil</keyword>
<sequence>MTIDLQAKKAELLSKREELLNRLDAIKKDYANGLSADSEEQALQLENAEVLAEISRVTNEDLQKVTQAIERIEHELAQ</sequence>
<gene>
    <name evidence="3" type="ORF">Kalk_01245</name>
</gene>
<dbReference type="InterPro" id="IPR048487">
    <property type="entry name" value="DksA-like_N"/>
</dbReference>
<organism evidence="3 4">
    <name type="scientific">Ketobacter alkanivorans</name>
    <dbReference type="NCBI Taxonomy" id="1917421"/>
    <lineage>
        <taxon>Bacteria</taxon>
        <taxon>Pseudomonadati</taxon>
        <taxon>Pseudomonadota</taxon>
        <taxon>Gammaproteobacteria</taxon>
        <taxon>Pseudomonadales</taxon>
        <taxon>Ketobacteraceae</taxon>
        <taxon>Ketobacter</taxon>
    </lineage>
</organism>
<feature type="coiled-coil region" evidence="1">
    <location>
        <begin position="2"/>
        <end position="60"/>
    </location>
</feature>
<accession>A0A2K9LFW9</accession>
<evidence type="ECO:0000313" key="4">
    <source>
        <dbReference type="Proteomes" id="UP000235116"/>
    </source>
</evidence>
<dbReference type="KEGG" id="kak:Kalk_01245"/>
<dbReference type="InterPro" id="IPR037187">
    <property type="entry name" value="DnaK_N"/>
</dbReference>
<dbReference type="SUPFAM" id="SSF109635">
    <property type="entry name" value="DnaK suppressor protein DksA, alpha-hairpin domain"/>
    <property type="match status" value="1"/>
</dbReference>
<evidence type="ECO:0000256" key="1">
    <source>
        <dbReference type="SAM" id="Coils"/>
    </source>
</evidence>
<proteinExistence type="predicted"/>
<evidence type="ECO:0000259" key="2">
    <source>
        <dbReference type="Pfam" id="PF21173"/>
    </source>
</evidence>
<dbReference type="Proteomes" id="UP000235116">
    <property type="component" value="Chromosome"/>
</dbReference>
<feature type="domain" description="DnaK suppressor protein-like N-terminal" evidence="2">
    <location>
        <begin position="10"/>
        <end position="72"/>
    </location>
</feature>
<keyword evidence="4" id="KW-1185">Reference proteome</keyword>
<protein>
    <recommendedName>
        <fullName evidence="2">DnaK suppressor protein-like N-terminal domain-containing protein</fullName>
    </recommendedName>
</protein>
<dbReference type="OrthoDB" id="7067809at2"/>
<dbReference type="AlphaFoldDB" id="A0A2K9LFW9"/>
<dbReference type="RefSeq" id="WP_101892480.1">
    <property type="nucleotide sequence ID" value="NZ_CP022684.1"/>
</dbReference>
<evidence type="ECO:0000313" key="3">
    <source>
        <dbReference type="EMBL" id="AUM11140.1"/>
    </source>
</evidence>